<gene>
    <name evidence="1" type="ORF">BSZ18_09375</name>
</gene>
<dbReference type="GO" id="GO:0016740">
    <property type="term" value="F:transferase activity"/>
    <property type="evidence" value="ECO:0007669"/>
    <property type="project" value="UniProtKB-KW"/>
</dbReference>
<sequence>MLQQHPSVRSARHRPKLLAVSSGGGHWVQLLRIKDAFEGCDVVFVTVHESYRAQVAGHKFYVVNDANRWTKIRLLQTARSLARIIWSERPDIIISTGAAPGYLALRLGRIMGARTIWLDSIANVEHLSMSGFRIGRSADLWLTQWPHLARPEGPHYEGAVL</sequence>
<name>A0A1X3HBF7_9BRAD</name>
<dbReference type="AlphaFoldDB" id="A0A1X3HBF7"/>
<dbReference type="OrthoDB" id="555447at2"/>
<comment type="caution">
    <text evidence="1">The sequence shown here is derived from an EMBL/GenBank/DDBJ whole genome shotgun (WGS) entry which is preliminary data.</text>
</comment>
<dbReference type="Proteomes" id="UP000193553">
    <property type="component" value="Unassembled WGS sequence"/>
</dbReference>
<accession>A0A1X3HBF7</accession>
<keyword evidence="1" id="KW-0808">Transferase</keyword>
<protein>
    <submittedName>
        <fullName evidence="1">UDP-N-acetylglucosamine--LPS N-acetylglucosamine transferase</fullName>
    </submittedName>
</protein>
<dbReference type="EMBL" id="NAFI01000159">
    <property type="protein sequence ID" value="OSJ14498.1"/>
    <property type="molecule type" value="Genomic_DNA"/>
</dbReference>
<dbReference type="GO" id="GO:0006488">
    <property type="term" value="P:dolichol-linked oligosaccharide biosynthetic process"/>
    <property type="evidence" value="ECO:0007669"/>
    <property type="project" value="InterPro"/>
</dbReference>
<dbReference type="Gene3D" id="3.40.50.2000">
    <property type="entry name" value="Glycogen Phosphorylase B"/>
    <property type="match status" value="1"/>
</dbReference>
<proteinExistence type="predicted"/>
<reference evidence="1 2" key="1">
    <citation type="submission" date="2017-03" db="EMBL/GenBank/DDBJ databases">
        <title>Whole genome sequences of fourteen strains of Bradyrhizobium canariense and one strain of Bradyrhizobium japonicum isolated from Lupinus (Papilionoideae: Genisteae) species in Algeria.</title>
        <authorList>
            <person name="Crovadore J."/>
            <person name="Chekireb D."/>
            <person name="Brachmann A."/>
            <person name="Chablais R."/>
            <person name="Cochard B."/>
            <person name="Lefort F."/>
        </authorList>
    </citation>
    <scope>NUCLEOTIDE SEQUENCE [LARGE SCALE GENOMIC DNA]</scope>
    <source>
        <strain evidence="1 2">UBMA195</strain>
    </source>
</reference>
<evidence type="ECO:0000313" key="2">
    <source>
        <dbReference type="Proteomes" id="UP000193553"/>
    </source>
</evidence>
<evidence type="ECO:0000313" key="1">
    <source>
        <dbReference type="EMBL" id="OSJ14498.1"/>
    </source>
</evidence>
<dbReference type="SUPFAM" id="SSF53756">
    <property type="entry name" value="UDP-Glycosyltransferase/glycogen phosphorylase"/>
    <property type="match status" value="1"/>
</dbReference>
<organism evidence="1 2">
    <name type="scientific">Bradyrhizobium canariense</name>
    <dbReference type="NCBI Taxonomy" id="255045"/>
    <lineage>
        <taxon>Bacteria</taxon>
        <taxon>Pseudomonadati</taxon>
        <taxon>Pseudomonadota</taxon>
        <taxon>Alphaproteobacteria</taxon>
        <taxon>Hyphomicrobiales</taxon>
        <taxon>Nitrobacteraceae</taxon>
        <taxon>Bradyrhizobium</taxon>
    </lineage>
</organism>